<sequence length="168" mass="19663">MNVTISACIVGVEGLPYLHIISDFLEDRWMITYKHVSEQHISDFLAGRIQPRNVSVHSGLDDSWIILGLREKVLKRIYRLDLPLVTVSRHWSSRKWAELEWIIVELCPRVPDVVTSWNRRRSLRQMRRRAGRAKTRDVRTHRRPHGYATTPAVWRRARACPCCCADPV</sequence>
<dbReference type="Proteomes" id="UP000694888">
    <property type="component" value="Unplaced"/>
</dbReference>
<dbReference type="RefSeq" id="XP_012943879.1">
    <property type="nucleotide sequence ID" value="XM_013088425.2"/>
</dbReference>
<reference evidence="2" key="1">
    <citation type="submission" date="2025-08" db="UniProtKB">
        <authorList>
            <consortium name="RefSeq"/>
        </authorList>
    </citation>
    <scope>IDENTIFICATION</scope>
</reference>
<dbReference type="GeneID" id="101855142"/>
<accession>A0ABM1AAB3</accession>
<protein>
    <submittedName>
        <fullName evidence="2">Uncharacterized protein LOC101855142</fullName>
    </submittedName>
</protein>
<keyword evidence="1" id="KW-1185">Reference proteome</keyword>
<evidence type="ECO:0000313" key="1">
    <source>
        <dbReference type="Proteomes" id="UP000694888"/>
    </source>
</evidence>
<evidence type="ECO:0000313" key="2">
    <source>
        <dbReference type="RefSeq" id="XP_012943879.1"/>
    </source>
</evidence>
<proteinExistence type="predicted"/>
<feature type="non-terminal residue" evidence="2">
    <location>
        <position position="168"/>
    </location>
</feature>
<name>A0ABM1AAB3_APLCA</name>
<gene>
    <name evidence="2" type="primary">LOC101855142</name>
</gene>
<organism evidence="1 2">
    <name type="scientific">Aplysia californica</name>
    <name type="common">California sea hare</name>
    <dbReference type="NCBI Taxonomy" id="6500"/>
    <lineage>
        <taxon>Eukaryota</taxon>
        <taxon>Metazoa</taxon>
        <taxon>Spiralia</taxon>
        <taxon>Lophotrochozoa</taxon>
        <taxon>Mollusca</taxon>
        <taxon>Gastropoda</taxon>
        <taxon>Heterobranchia</taxon>
        <taxon>Euthyneura</taxon>
        <taxon>Tectipleura</taxon>
        <taxon>Aplysiida</taxon>
        <taxon>Aplysioidea</taxon>
        <taxon>Aplysiidae</taxon>
        <taxon>Aplysia</taxon>
    </lineage>
</organism>